<organism evidence="2 3">
    <name type="scientific">Acrobeloides nanus</name>
    <dbReference type="NCBI Taxonomy" id="290746"/>
    <lineage>
        <taxon>Eukaryota</taxon>
        <taxon>Metazoa</taxon>
        <taxon>Ecdysozoa</taxon>
        <taxon>Nematoda</taxon>
        <taxon>Chromadorea</taxon>
        <taxon>Rhabditida</taxon>
        <taxon>Tylenchina</taxon>
        <taxon>Cephalobomorpha</taxon>
        <taxon>Cephaloboidea</taxon>
        <taxon>Cephalobidae</taxon>
        <taxon>Acrobeloides</taxon>
    </lineage>
</organism>
<evidence type="ECO:0000313" key="3">
    <source>
        <dbReference type="WBParaSite" id="ACRNAN_Path_1253.g4884.t1"/>
    </source>
</evidence>
<keyword evidence="1" id="KW-0175">Coiled coil</keyword>
<feature type="coiled-coil region" evidence="1">
    <location>
        <begin position="229"/>
        <end position="256"/>
    </location>
</feature>
<evidence type="ECO:0000256" key="1">
    <source>
        <dbReference type="SAM" id="Coils"/>
    </source>
</evidence>
<evidence type="ECO:0000313" key="2">
    <source>
        <dbReference type="Proteomes" id="UP000887540"/>
    </source>
</evidence>
<accession>A0A914BXY3</accession>
<reference evidence="3" key="1">
    <citation type="submission" date="2022-11" db="UniProtKB">
        <authorList>
            <consortium name="WormBaseParasite"/>
        </authorList>
    </citation>
    <scope>IDENTIFICATION</scope>
</reference>
<dbReference type="Proteomes" id="UP000887540">
    <property type="component" value="Unplaced"/>
</dbReference>
<keyword evidence="2" id="KW-1185">Reference proteome</keyword>
<protein>
    <submittedName>
        <fullName evidence="3">Uncharacterized protein</fullName>
    </submittedName>
</protein>
<proteinExistence type="predicted"/>
<sequence>MAIPSSLRIPNIPISSMIAMKQKSDLDTLVSCMQVFPSLPVVSEVVPQNILYSSIPTNFVLPTSSPQHDPNLFQNNNQPEAIIECGKSSLEDKLPNISASLSSHVTSVSSSILRNETSALYIQWLELLKKQYGEKERLERELMTNISANASNFHSQQQPIIPVHNMIMPNCKKAIAKQTVSTQGLCHNPNEAKQFIHLPNRGDRFLEIGRPGKVYERRTPAIRKRYHMNKKERLMINSLMAQASKLKQEQTQIKAQRIASHTNNPLQSTQGEEEELTIIDGNEPMPKLVPEMDSTHREIEQLHTTRANNMFRNEQKHKDGNLLHGDKKVFSTGQNMFQAFPLLPARIVHQMLDDILRVTSI</sequence>
<dbReference type="WBParaSite" id="ACRNAN_Path_1253.g4884.t1">
    <property type="protein sequence ID" value="ACRNAN_Path_1253.g4884.t1"/>
    <property type="gene ID" value="ACRNAN_Path_1253.g4884"/>
</dbReference>
<name>A0A914BXY3_9BILA</name>
<dbReference type="AlphaFoldDB" id="A0A914BXY3"/>